<dbReference type="OrthoDB" id="2745898at2759"/>
<evidence type="ECO:0000313" key="2">
    <source>
        <dbReference type="Proteomes" id="UP000298030"/>
    </source>
</evidence>
<protein>
    <recommendedName>
        <fullName evidence="3">F-box domain-containing protein</fullName>
    </recommendedName>
</protein>
<organism evidence="1 2">
    <name type="scientific">Coprinellus micaceus</name>
    <name type="common">Glistening ink-cap mushroom</name>
    <name type="synonym">Coprinus micaceus</name>
    <dbReference type="NCBI Taxonomy" id="71717"/>
    <lineage>
        <taxon>Eukaryota</taxon>
        <taxon>Fungi</taxon>
        <taxon>Dikarya</taxon>
        <taxon>Basidiomycota</taxon>
        <taxon>Agaricomycotina</taxon>
        <taxon>Agaricomycetes</taxon>
        <taxon>Agaricomycetidae</taxon>
        <taxon>Agaricales</taxon>
        <taxon>Agaricineae</taxon>
        <taxon>Psathyrellaceae</taxon>
        <taxon>Coprinellus</taxon>
    </lineage>
</organism>
<dbReference type="EMBL" id="QPFP01000062">
    <property type="protein sequence ID" value="TEB24866.1"/>
    <property type="molecule type" value="Genomic_DNA"/>
</dbReference>
<dbReference type="AlphaFoldDB" id="A0A4Y7SSL9"/>
<evidence type="ECO:0008006" key="3">
    <source>
        <dbReference type="Google" id="ProtNLM"/>
    </source>
</evidence>
<gene>
    <name evidence="1" type="ORF">FA13DRAFT_1796887</name>
</gene>
<comment type="caution">
    <text evidence="1">The sequence shown here is derived from an EMBL/GenBank/DDBJ whole genome shotgun (WGS) entry which is preliminary data.</text>
</comment>
<name>A0A4Y7SSL9_COPMI</name>
<proteinExistence type="predicted"/>
<sequence>MRLHAKQFFNFLTLTIFPNEILELIIEELAVAGKGPWTGLLRDVKSCCLVSQAFVPLCRKHIFRSIDLHPGRTSLSGTIYTPDIARLWGKLLYGCRNREVHPGIYVRKLKYRPAGDQDRGSQLVLDALQGMPNVSEVELIGNRHGNSDFLACSLGWRLSILCLIQQPNLKVLTIRNMTFPVEALQWCPALGTLNLLESWSPGLFRPRVDLVGSEWRPLTRFEHAEPDVQHVYPRVMVTDSMSAVDIGVLPKLGNREPSPKIVRLDRVEHLHLVVEGPYDYDVACSAFQDAKSLRKLSLQMNVEPDEQTHLPEFPLAVLHPDSFLTLTYLHLNVMMTREWENTPLADPYLGLCEKALRNLIVLQELKVNICIADIIALPDTAYGPQWGKLDRALASDETTAGLALFTACFDRLTAYICGKVVQKSSYLLAKRQIDRPSEPDQGTSHGASSW</sequence>
<dbReference type="Proteomes" id="UP000298030">
    <property type="component" value="Unassembled WGS sequence"/>
</dbReference>
<keyword evidence="2" id="KW-1185">Reference proteome</keyword>
<reference evidence="1 2" key="1">
    <citation type="journal article" date="2019" name="Nat. Ecol. Evol.">
        <title>Megaphylogeny resolves global patterns of mushroom evolution.</title>
        <authorList>
            <person name="Varga T."/>
            <person name="Krizsan K."/>
            <person name="Foldi C."/>
            <person name="Dima B."/>
            <person name="Sanchez-Garcia M."/>
            <person name="Sanchez-Ramirez S."/>
            <person name="Szollosi G.J."/>
            <person name="Szarkandi J.G."/>
            <person name="Papp V."/>
            <person name="Albert L."/>
            <person name="Andreopoulos W."/>
            <person name="Angelini C."/>
            <person name="Antonin V."/>
            <person name="Barry K.W."/>
            <person name="Bougher N.L."/>
            <person name="Buchanan P."/>
            <person name="Buyck B."/>
            <person name="Bense V."/>
            <person name="Catcheside P."/>
            <person name="Chovatia M."/>
            <person name="Cooper J."/>
            <person name="Damon W."/>
            <person name="Desjardin D."/>
            <person name="Finy P."/>
            <person name="Geml J."/>
            <person name="Haridas S."/>
            <person name="Hughes K."/>
            <person name="Justo A."/>
            <person name="Karasinski D."/>
            <person name="Kautmanova I."/>
            <person name="Kiss B."/>
            <person name="Kocsube S."/>
            <person name="Kotiranta H."/>
            <person name="LaButti K.M."/>
            <person name="Lechner B.E."/>
            <person name="Liimatainen K."/>
            <person name="Lipzen A."/>
            <person name="Lukacs Z."/>
            <person name="Mihaltcheva S."/>
            <person name="Morgado L.N."/>
            <person name="Niskanen T."/>
            <person name="Noordeloos M.E."/>
            <person name="Ohm R.A."/>
            <person name="Ortiz-Santana B."/>
            <person name="Ovrebo C."/>
            <person name="Racz N."/>
            <person name="Riley R."/>
            <person name="Savchenko A."/>
            <person name="Shiryaev A."/>
            <person name="Soop K."/>
            <person name="Spirin V."/>
            <person name="Szebenyi C."/>
            <person name="Tomsovsky M."/>
            <person name="Tulloss R.E."/>
            <person name="Uehling J."/>
            <person name="Grigoriev I.V."/>
            <person name="Vagvolgyi C."/>
            <person name="Papp T."/>
            <person name="Martin F.M."/>
            <person name="Miettinen O."/>
            <person name="Hibbett D.S."/>
            <person name="Nagy L.G."/>
        </authorList>
    </citation>
    <scope>NUCLEOTIDE SEQUENCE [LARGE SCALE GENOMIC DNA]</scope>
    <source>
        <strain evidence="1 2">FP101781</strain>
    </source>
</reference>
<accession>A0A4Y7SSL9</accession>
<evidence type="ECO:0000313" key="1">
    <source>
        <dbReference type="EMBL" id="TEB24866.1"/>
    </source>
</evidence>